<feature type="compositionally biased region" description="Basic and acidic residues" evidence="7">
    <location>
        <begin position="161"/>
        <end position="171"/>
    </location>
</feature>
<feature type="signal peptide" evidence="8">
    <location>
        <begin position="1"/>
        <end position="28"/>
    </location>
</feature>
<gene>
    <name evidence="10" type="ORF">FHR36_001799</name>
</gene>
<comment type="subcellular location">
    <subcellularLocation>
        <location evidence="1">Secreted</location>
        <location evidence="1">Cell wall</location>
    </subcellularLocation>
</comment>
<feature type="domain" description="Chaplin" evidence="9">
    <location>
        <begin position="105"/>
        <end position="145"/>
    </location>
</feature>
<comment type="caution">
    <text evidence="10">The sequence shown here is derived from an EMBL/GenBank/DDBJ whole genome shotgun (WGS) entry which is preliminary data.</text>
</comment>
<dbReference type="EMBL" id="JAMZDX010000002">
    <property type="protein sequence ID" value="MCP2308675.1"/>
    <property type="molecule type" value="Genomic_DNA"/>
</dbReference>
<evidence type="ECO:0000313" key="10">
    <source>
        <dbReference type="EMBL" id="MCP2308675.1"/>
    </source>
</evidence>
<dbReference type="Proteomes" id="UP001206483">
    <property type="component" value="Unassembled WGS sequence"/>
</dbReference>
<reference evidence="10 11" key="1">
    <citation type="submission" date="2022-06" db="EMBL/GenBank/DDBJ databases">
        <title>Sequencing the genomes of 1000 actinobacteria strains.</title>
        <authorList>
            <person name="Klenk H.-P."/>
        </authorList>
    </citation>
    <scope>NUCLEOTIDE SEQUENCE [LARGE SCALE GENOMIC DNA]</scope>
    <source>
        <strain evidence="10 11">DSM 41656</strain>
    </source>
</reference>
<dbReference type="RefSeq" id="WP_253795487.1">
    <property type="nucleotide sequence ID" value="NZ_BAAAUB010000066.1"/>
</dbReference>
<feature type="compositionally biased region" description="Low complexity" evidence="7">
    <location>
        <begin position="201"/>
        <end position="219"/>
    </location>
</feature>
<keyword evidence="5" id="KW-0130">Cell adhesion</keyword>
<feature type="region of interest" description="Disordered" evidence="7">
    <location>
        <begin position="145"/>
        <end position="220"/>
    </location>
</feature>
<evidence type="ECO:0000313" key="11">
    <source>
        <dbReference type="Proteomes" id="UP001206483"/>
    </source>
</evidence>
<evidence type="ECO:0000259" key="9">
    <source>
        <dbReference type="PROSITE" id="PS51884"/>
    </source>
</evidence>
<dbReference type="Pfam" id="PF03777">
    <property type="entry name" value="ChpA-C"/>
    <property type="match status" value="2"/>
</dbReference>
<evidence type="ECO:0000256" key="6">
    <source>
        <dbReference type="ARBA" id="ARBA00023087"/>
    </source>
</evidence>
<keyword evidence="6" id="KW-0034">Amyloid</keyword>
<feature type="compositionally biased region" description="Gly residues" evidence="7">
    <location>
        <begin position="82"/>
        <end position="92"/>
    </location>
</feature>
<feature type="compositionally biased region" description="Pro residues" evidence="7">
    <location>
        <begin position="172"/>
        <end position="184"/>
    </location>
</feature>
<evidence type="ECO:0000256" key="1">
    <source>
        <dbReference type="ARBA" id="ARBA00004191"/>
    </source>
</evidence>
<evidence type="ECO:0000256" key="3">
    <source>
        <dbReference type="ARBA" id="ARBA00022525"/>
    </source>
</evidence>
<keyword evidence="4 8" id="KW-0732">Signal</keyword>
<organism evidence="10 11">
    <name type="scientific">Kitasatospora paracochleata</name>
    <dbReference type="NCBI Taxonomy" id="58354"/>
    <lineage>
        <taxon>Bacteria</taxon>
        <taxon>Bacillati</taxon>
        <taxon>Actinomycetota</taxon>
        <taxon>Actinomycetes</taxon>
        <taxon>Kitasatosporales</taxon>
        <taxon>Streptomycetaceae</taxon>
        <taxon>Kitasatospora</taxon>
    </lineage>
</organism>
<proteinExistence type="predicted"/>
<dbReference type="PROSITE" id="PS51884">
    <property type="entry name" value="CHAPLIN"/>
    <property type="match status" value="2"/>
</dbReference>
<feature type="region of interest" description="Disordered" evidence="7">
    <location>
        <begin position="82"/>
        <end position="114"/>
    </location>
</feature>
<feature type="compositionally biased region" description="Low complexity" evidence="7">
    <location>
        <begin position="185"/>
        <end position="194"/>
    </location>
</feature>
<keyword evidence="2" id="KW-0134">Cell wall</keyword>
<evidence type="ECO:0000256" key="8">
    <source>
        <dbReference type="SAM" id="SignalP"/>
    </source>
</evidence>
<sequence length="264" mass="25391">MRQVAKKGLLTAMATGSVLASTAGYAYAAGSDAHGTAANSPGVGSGNSVQAPVDLPVNACGNTINVIGLLNPAYGNDCSNQSGGGHGGGTHAGSGSSASGSSTNSPGVVSGNHVQAPISAPVDACGNSVNVVGIGNPAFGNDCGNHGSTTAHPPTTPPPSHGDDCPPDHHTPPPTGDHTPPPTSVPETPSTGTDRTGGGTPTTVTPVSSTGTGSSTQTVEAAAPVRDQLASTGASGLELLAPTGALLLIGGGVLYRRSRVNAGR</sequence>
<protein>
    <recommendedName>
        <fullName evidence="9">Chaplin domain-containing protein</fullName>
    </recommendedName>
</protein>
<evidence type="ECO:0000256" key="4">
    <source>
        <dbReference type="ARBA" id="ARBA00022729"/>
    </source>
</evidence>
<keyword evidence="3" id="KW-0964">Secreted</keyword>
<accession>A0ABT1IU56</accession>
<name>A0ABT1IU56_9ACTN</name>
<evidence type="ECO:0000256" key="7">
    <source>
        <dbReference type="SAM" id="MobiDB-lite"/>
    </source>
</evidence>
<feature type="domain" description="Chaplin" evidence="9">
    <location>
        <begin position="40"/>
        <end position="80"/>
    </location>
</feature>
<keyword evidence="11" id="KW-1185">Reference proteome</keyword>
<dbReference type="InterPro" id="IPR005528">
    <property type="entry name" value="ChpA-H"/>
</dbReference>
<feature type="chain" id="PRO_5045052135" description="Chaplin domain-containing protein" evidence="8">
    <location>
        <begin position="29"/>
        <end position="264"/>
    </location>
</feature>
<feature type="compositionally biased region" description="Low complexity" evidence="7">
    <location>
        <begin position="93"/>
        <end position="105"/>
    </location>
</feature>
<evidence type="ECO:0000256" key="2">
    <source>
        <dbReference type="ARBA" id="ARBA00022512"/>
    </source>
</evidence>
<evidence type="ECO:0000256" key="5">
    <source>
        <dbReference type="ARBA" id="ARBA00022889"/>
    </source>
</evidence>